<dbReference type="NCBIfam" id="TIGR00252">
    <property type="entry name" value="YraN family protein"/>
    <property type="match status" value="1"/>
</dbReference>
<dbReference type="InterPro" id="IPR003509">
    <property type="entry name" value="UPF0102_YraN-like"/>
</dbReference>
<name>A0A1J5Q650_9ZZZZ</name>
<protein>
    <submittedName>
        <fullName evidence="1">Uncharacterized protein</fullName>
    </submittedName>
</protein>
<proteinExistence type="inferred from homology"/>
<dbReference type="InterPro" id="IPR011856">
    <property type="entry name" value="tRNA_endonuc-like_dom_sf"/>
</dbReference>
<dbReference type="EMBL" id="MLJW01001324">
    <property type="protein sequence ID" value="OIQ78840.1"/>
    <property type="molecule type" value="Genomic_DNA"/>
</dbReference>
<dbReference type="Pfam" id="PF02021">
    <property type="entry name" value="UPF0102"/>
    <property type="match status" value="1"/>
</dbReference>
<gene>
    <name evidence="1" type="ORF">GALL_394430</name>
</gene>
<dbReference type="CDD" id="cd20736">
    <property type="entry name" value="PoNe_Nuclease"/>
    <property type="match status" value="1"/>
</dbReference>
<organism evidence="1">
    <name type="scientific">mine drainage metagenome</name>
    <dbReference type="NCBI Taxonomy" id="410659"/>
    <lineage>
        <taxon>unclassified sequences</taxon>
        <taxon>metagenomes</taxon>
        <taxon>ecological metagenomes</taxon>
    </lineage>
</organism>
<dbReference type="InterPro" id="IPR011335">
    <property type="entry name" value="Restrct_endonuc-II-like"/>
</dbReference>
<reference evidence="1" key="1">
    <citation type="submission" date="2016-10" db="EMBL/GenBank/DDBJ databases">
        <title>Sequence of Gallionella enrichment culture.</title>
        <authorList>
            <person name="Poehlein A."/>
            <person name="Muehling M."/>
            <person name="Daniel R."/>
        </authorList>
    </citation>
    <scope>NUCLEOTIDE SEQUENCE</scope>
</reference>
<dbReference type="GO" id="GO:0003676">
    <property type="term" value="F:nucleic acid binding"/>
    <property type="evidence" value="ECO:0007669"/>
    <property type="project" value="InterPro"/>
</dbReference>
<dbReference type="PANTHER" id="PTHR34039:SF1">
    <property type="entry name" value="UPF0102 PROTEIN YRAN"/>
    <property type="match status" value="1"/>
</dbReference>
<comment type="caution">
    <text evidence="1">The sequence shown here is derived from an EMBL/GenBank/DDBJ whole genome shotgun (WGS) entry which is preliminary data.</text>
</comment>
<dbReference type="NCBIfam" id="NF009150">
    <property type="entry name" value="PRK12497.1-3"/>
    <property type="match status" value="1"/>
</dbReference>
<sequence>MNGGKAAEQWAATFLQQQGLKLLERNYRSRFGEIDLIMQDGQEIVFVEVRLRSSNAFGGAGASITPSKQQKLAHTAEDYLLRHGASACRFDAVLLEALDNERLQWIRNAFET</sequence>
<dbReference type="HAMAP" id="MF_00048">
    <property type="entry name" value="UPF0102"/>
    <property type="match status" value="1"/>
</dbReference>
<dbReference type="AlphaFoldDB" id="A0A1J5Q650"/>
<dbReference type="PANTHER" id="PTHR34039">
    <property type="entry name" value="UPF0102 PROTEIN YRAN"/>
    <property type="match status" value="1"/>
</dbReference>
<dbReference type="SUPFAM" id="SSF52980">
    <property type="entry name" value="Restriction endonuclease-like"/>
    <property type="match status" value="1"/>
</dbReference>
<evidence type="ECO:0000313" key="1">
    <source>
        <dbReference type="EMBL" id="OIQ78840.1"/>
    </source>
</evidence>
<accession>A0A1J5Q650</accession>
<dbReference type="Gene3D" id="3.40.1350.10">
    <property type="match status" value="1"/>
</dbReference>